<dbReference type="PROSITE" id="PS50110">
    <property type="entry name" value="RESPONSE_REGULATORY"/>
    <property type="match status" value="1"/>
</dbReference>
<keyword evidence="1" id="KW-0597">Phosphoprotein</keyword>
<gene>
    <name evidence="3" type="ORF">Elusimicrob2101_0580</name>
</gene>
<evidence type="ECO:0000313" key="3">
    <source>
        <dbReference type="EMBL" id="QGT50795.1"/>
    </source>
</evidence>
<dbReference type="EMBL" id="MN577572">
    <property type="protein sequence ID" value="QGT50795.1"/>
    <property type="molecule type" value="Genomic_DNA"/>
</dbReference>
<proteinExistence type="predicted"/>
<feature type="modified residue" description="4-aspartylphosphate" evidence="1">
    <location>
        <position position="53"/>
    </location>
</feature>
<dbReference type="SMART" id="SM00448">
    <property type="entry name" value="REC"/>
    <property type="match status" value="1"/>
</dbReference>
<dbReference type="AlphaFoldDB" id="A0A650F445"/>
<dbReference type="SUPFAM" id="SSF52172">
    <property type="entry name" value="CheY-like"/>
    <property type="match status" value="1"/>
</dbReference>
<reference evidence="3" key="1">
    <citation type="journal article" date="2020" name="J. ISSAAS">
        <title>Lactobacilli and other gastrointestinal microbiota of Peromyscus leucopus, reservoir host for agents of Lyme disease and other zoonoses in North America.</title>
        <authorList>
            <person name="Milovic A."/>
            <person name="Bassam K."/>
            <person name="Shao H."/>
            <person name="Chatzistamou I."/>
            <person name="Tufts D.M."/>
            <person name="Diuk-Wasser M."/>
            <person name="Barbour A.G."/>
        </authorList>
    </citation>
    <scope>NUCLEOTIDE SEQUENCE</scope>
    <source>
        <strain evidence="3">LL30</strain>
    </source>
</reference>
<dbReference type="Pfam" id="PF00072">
    <property type="entry name" value="Response_reg"/>
    <property type="match status" value="1"/>
</dbReference>
<sequence>MIRIALVDDSVILRSAIRNVLESSGFVVAFEAGGSAELRAQMEEKGADLILLDIFFPSENGLDILAEIKRKYPRVKALMVTGLRQDTILAEAQRLGADGVLYKPFDTDELLAAIRHVCGM</sequence>
<dbReference type="PANTHER" id="PTHR45566:SF1">
    <property type="entry name" value="HTH-TYPE TRANSCRIPTIONAL REGULATOR YHJB-RELATED"/>
    <property type="match status" value="1"/>
</dbReference>
<dbReference type="GO" id="GO:0000160">
    <property type="term" value="P:phosphorelay signal transduction system"/>
    <property type="evidence" value="ECO:0007669"/>
    <property type="project" value="InterPro"/>
</dbReference>
<protein>
    <recommendedName>
        <fullName evidence="2">Response regulatory domain-containing protein</fullName>
    </recommendedName>
</protein>
<name>A0A650F445_9BACT</name>
<dbReference type="InterPro" id="IPR051015">
    <property type="entry name" value="EvgA-like"/>
</dbReference>
<accession>A0A650F445</accession>
<evidence type="ECO:0000256" key="1">
    <source>
        <dbReference type="PROSITE-ProRule" id="PRU00169"/>
    </source>
</evidence>
<evidence type="ECO:0000259" key="2">
    <source>
        <dbReference type="PROSITE" id="PS50110"/>
    </source>
</evidence>
<dbReference type="InterPro" id="IPR001789">
    <property type="entry name" value="Sig_transdc_resp-reg_receiver"/>
</dbReference>
<dbReference type="Gene3D" id="3.40.50.2300">
    <property type="match status" value="1"/>
</dbReference>
<feature type="domain" description="Response regulatory" evidence="2">
    <location>
        <begin position="3"/>
        <end position="118"/>
    </location>
</feature>
<organism evidence="3">
    <name type="scientific">uncultured Elusimicrobia bacterium</name>
    <dbReference type="NCBI Taxonomy" id="699876"/>
    <lineage>
        <taxon>Bacteria</taxon>
        <taxon>Pseudomonadati</taxon>
        <taxon>Elusimicrobiota</taxon>
        <taxon>Elusimicrobia</taxon>
        <taxon>environmental samples</taxon>
    </lineage>
</organism>
<dbReference type="InterPro" id="IPR011006">
    <property type="entry name" value="CheY-like_superfamily"/>
</dbReference>
<dbReference type="PANTHER" id="PTHR45566">
    <property type="entry name" value="HTH-TYPE TRANSCRIPTIONAL REGULATOR YHJB-RELATED"/>
    <property type="match status" value="1"/>
</dbReference>